<protein>
    <submittedName>
        <fullName evidence="1">Uncharacterized protein</fullName>
    </submittedName>
</protein>
<dbReference type="EMBL" id="CP157483">
    <property type="protein sequence ID" value="XBO45326.1"/>
    <property type="molecule type" value="Genomic_DNA"/>
</dbReference>
<proteinExistence type="predicted"/>
<evidence type="ECO:0000313" key="1">
    <source>
        <dbReference type="EMBL" id="XBO45326.1"/>
    </source>
</evidence>
<reference evidence="1" key="1">
    <citation type="submission" date="2024-05" db="EMBL/GenBank/DDBJ databases">
        <authorList>
            <person name="Kim S."/>
            <person name="Heo J."/>
            <person name="Choi H."/>
            <person name="Choi Y."/>
            <person name="Kwon S.-W."/>
            <person name="Kim Y."/>
        </authorList>
    </citation>
    <scope>NUCLEOTIDE SEQUENCE</scope>
    <source>
        <strain evidence="1">KACC 23699</strain>
    </source>
</reference>
<accession>A0AAU7JYK3</accession>
<sequence length="326" mass="35532">MSEGHPVDPKRRLVVEWNYYEPVGYVVASRDPGGGAVDLELGDRVMLAGEDDGPDVPAAVADMDGDIARVAVLAGPGVEVLTELGGEDETGLPWAFVDEAPTPDLLVPGALVRAAAGAAKRVWVEVVDRVGSPVGELVHVRRLPVVVTDDSLPLHPCGYAAWTSDPENAYMKDRLMVGTLVVERDMGDPPGTEMPARVSWVEGDPDWFGHLQVRLLPVLTGPNANATVYRLDLSPRVGGRWLVRTKETEHVWDLDAGTYTRLPGPTSSSMAYDGVPVQFTRVQMWPQVGQRSLVFFDDLSHAFVEQWRVSSRIRSITALPREARAV</sequence>
<name>A0AAU7JYK3_9MICO</name>
<organism evidence="1">
    <name type="scientific">Pedococcus sp. KACC 23699</name>
    <dbReference type="NCBI Taxonomy" id="3149228"/>
    <lineage>
        <taxon>Bacteria</taxon>
        <taxon>Bacillati</taxon>
        <taxon>Actinomycetota</taxon>
        <taxon>Actinomycetes</taxon>
        <taxon>Micrococcales</taxon>
        <taxon>Intrasporangiaceae</taxon>
        <taxon>Pedococcus</taxon>
    </lineage>
</organism>
<dbReference type="AlphaFoldDB" id="A0AAU7JYK3"/>
<gene>
    <name evidence="1" type="ORF">ABEG17_08350</name>
</gene>
<dbReference type="RefSeq" id="WP_406832818.1">
    <property type="nucleotide sequence ID" value="NZ_CP157483.1"/>
</dbReference>